<dbReference type="AlphaFoldDB" id="A0A177NV78"/>
<dbReference type="EMBL" id="LUUJ01000005">
    <property type="protein sequence ID" value="OAI20990.1"/>
    <property type="molecule type" value="Genomic_DNA"/>
</dbReference>
<sequence length="219" mass="24050">MQINKLSFGNFSGAIAGYDPGGNGGHGFAIAEFEKGRCNSLRVETLENAEEVIMNLGLAQSLRALGIDTLAAWATGPSGWRPADLWLRKKYTPILPSIVSPNGLYGSMGLNGMAVLTSIRKNSPEVCVTETHPKVLYWALTESKYNYSQNSRAMDASLSEWLGFRVETRNDHEWDAVVSILAAIKGLNGDWSHDLFKEPAGETGRLVFPAGITNYWWPQ</sequence>
<organism evidence="1 2">
    <name type="scientific">Methylomonas koyamae</name>
    <dbReference type="NCBI Taxonomy" id="702114"/>
    <lineage>
        <taxon>Bacteria</taxon>
        <taxon>Pseudomonadati</taxon>
        <taxon>Pseudomonadota</taxon>
        <taxon>Gammaproteobacteria</taxon>
        <taxon>Methylococcales</taxon>
        <taxon>Methylococcaceae</taxon>
        <taxon>Methylomonas</taxon>
    </lineage>
</organism>
<name>A0A177NV78_9GAMM</name>
<accession>A0A177NV78</accession>
<evidence type="ECO:0008006" key="3">
    <source>
        <dbReference type="Google" id="ProtNLM"/>
    </source>
</evidence>
<reference evidence="1 2" key="1">
    <citation type="submission" date="2016-03" db="EMBL/GenBank/DDBJ databases">
        <authorList>
            <person name="Ploux O."/>
        </authorList>
    </citation>
    <scope>NUCLEOTIDE SEQUENCE [LARGE SCALE GENOMIC DNA]</scope>
    <source>
        <strain evidence="1 2">R-45378</strain>
    </source>
</reference>
<protein>
    <recommendedName>
        <fullName evidence="3">DUF429 domain-containing protein</fullName>
    </recommendedName>
</protein>
<gene>
    <name evidence="1" type="ORF">A1507_22285</name>
</gene>
<dbReference type="OrthoDB" id="7833080at2"/>
<comment type="caution">
    <text evidence="1">The sequence shown here is derived from an EMBL/GenBank/DDBJ whole genome shotgun (WGS) entry which is preliminary data.</text>
</comment>
<dbReference type="Proteomes" id="UP000077857">
    <property type="component" value="Unassembled WGS sequence"/>
</dbReference>
<evidence type="ECO:0000313" key="2">
    <source>
        <dbReference type="Proteomes" id="UP000077857"/>
    </source>
</evidence>
<evidence type="ECO:0000313" key="1">
    <source>
        <dbReference type="EMBL" id="OAI20990.1"/>
    </source>
</evidence>
<proteinExistence type="predicted"/>
<dbReference type="RefSeq" id="WP_064038969.1">
    <property type="nucleotide sequence ID" value="NZ_LUUJ01000005.1"/>
</dbReference>